<accession>A0ABS7NFA3</accession>
<feature type="chain" id="PRO_5045600760" description="Lipoprotein" evidence="1">
    <location>
        <begin position="21"/>
        <end position="89"/>
    </location>
</feature>
<dbReference type="PROSITE" id="PS51257">
    <property type="entry name" value="PROKAR_LIPOPROTEIN"/>
    <property type="match status" value="1"/>
</dbReference>
<dbReference type="RefSeq" id="WP_222508312.1">
    <property type="nucleotide sequence ID" value="NZ_JAHVJA010000003.1"/>
</dbReference>
<dbReference type="Proteomes" id="UP000766629">
    <property type="component" value="Unassembled WGS sequence"/>
</dbReference>
<organism evidence="2 3">
    <name type="scientific">Leisingera daeponensis</name>
    <dbReference type="NCBI Taxonomy" id="405746"/>
    <lineage>
        <taxon>Bacteria</taxon>
        <taxon>Pseudomonadati</taxon>
        <taxon>Pseudomonadota</taxon>
        <taxon>Alphaproteobacteria</taxon>
        <taxon>Rhodobacterales</taxon>
        <taxon>Roseobacteraceae</taxon>
        <taxon>Leisingera</taxon>
    </lineage>
</organism>
<proteinExistence type="predicted"/>
<keyword evidence="3" id="KW-1185">Reference proteome</keyword>
<dbReference type="EMBL" id="JAHVJA010000003">
    <property type="protein sequence ID" value="MBY6139893.1"/>
    <property type="molecule type" value="Genomic_DNA"/>
</dbReference>
<evidence type="ECO:0000313" key="3">
    <source>
        <dbReference type="Proteomes" id="UP000766629"/>
    </source>
</evidence>
<evidence type="ECO:0008006" key="4">
    <source>
        <dbReference type="Google" id="ProtNLM"/>
    </source>
</evidence>
<name>A0ABS7NFA3_9RHOB</name>
<reference evidence="2 3" key="1">
    <citation type="submission" date="2021-06" db="EMBL/GenBank/DDBJ databases">
        <title>50 bacteria genomes isolated from Dapeng, Shenzhen, China.</title>
        <authorList>
            <person name="Zheng W."/>
            <person name="Yu S."/>
            <person name="Huang Y."/>
        </authorList>
    </citation>
    <scope>NUCLEOTIDE SEQUENCE [LARGE SCALE GENOMIC DNA]</scope>
    <source>
        <strain evidence="2 3">DP1N14-2</strain>
    </source>
</reference>
<sequence length="89" mass="8935">MKLLSMALGAAAVLAGCMTAADHDRIGAQIAATDARIPGCIAEAGITGQYRVVTEFLGHGAGATVLRNVQQGPNVTAVQAAQATTCINV</sequence>
<evidence type="ECO:0000256" key="1">
    <source>
        <dbReference type="SAM" id="SignalP"/>
    </source>
</evidence>
<evidence type="ECO:0000313" key="2">
    <source>
        <dbReference type="EMBL" id="MBY6139893.1"/>
    </source>
</evidence>
<gene>
    <name evidence="2" type="ORF">KUV26_10640</name>
</gene>
<keyword evidence="1" id="KW-0732">Signal</keyword>
<comment type="caution">
    <text evidence="2">The sequence shown here is derived from an EMBL/GenBank/DDBJ whole genome shotgun (WGS) entry which is preliminary data.</text>
</comment>
<protein>
    <recommendedName>
        <fullName evidence="4">Lipoprotein</fullName>
    </recommendedName>
</protein>
<feature type="signal peptide" evidence="1">
    <location>
        <begin position="1"/>
        <end position="20"/>
    </location>
</feature>